<sequence length="173" mass="19226">MRASTELLIVFLLCLAAAVPQEAKDGQDAKISDRENAKLSDGQNVNSTDEQDAKFFIKSYSTTTWTFLSSFTSTVPYTCYTTAAGVVACRGRRMRNSKRLFVERDADTFELLSSISGDDVKEDDRLSESEKFFFTLWRTSSSTVTVTTYSTNRSVTVSVSVMCTYPGVALNFC</sequence>
<proteinExistence type="predicted"/>
<feature type="region of interest" description="Disordered" evidence="1">
    <location>
        <begin position="26"/>
        <end position="46"/>
    </location>
</feature>
<name>A0AAW0W6N3_CHEQU</name>
<reference evidence="3 4" key="1">
    <citation type="journal article" date="2024" name="BMC Genomics">
        <title>Genome assembly of redclaw crayfish (Cherax quadricarinatus) provides insights into its immune adaptation and hypoxia tolerance.</title>
        <authorList>
            <person name="Liu Z."/>
            <person name="Zheng J."/>
            <person name="Li H."/>
            <person name="Fang K."/>
            <person name="Wang S."/>
            <person name="He J."/>
            <person name="Zhou D."/>
            <person name="Weng S."/>
            <person name="Chi M."/>
            <person name="Gu Z."/>
            <person name="He J."/>
            <person name="Li F."/>
            <person name="Wang M."/>
        </authorList>
    </citation>
    <scope>NUCLEOTIDE SEQUENCE [LARGE SCALE GENOMIC DNA]</scope>
    <source>
        <strain evidence="3">ZL_2023a</strain>
    </source>
</reference>
<evidence type="ECO:0008006" key="5">
    <source>
        <dbReference type="Google" id="ProtNLM"/>
    </source>
</evidence>
<evidence type="ECO:0000313" key="4">
    <source>
        <dbReference type="Proteomes" id="UP001445076"/>
    </source>
</evidence>
<feature type="chain" id="PRO_5043855710" description="Lipocalin" evidence="2">
    <location>
        <begin position="19"/>
        <end position="173"/>
    </location>
</feature>
<keyword evidence="4" id="KW-1185">Reference proteome</keyword>
<evidence type="ECO:0000256" key="1">
    <source>
        <dbReference type="SAM" id="MobiDB-lite"/>
    </source>
</evidence>
<accession>A0AAW0W6N3</accession>
<dbReference type="Proteomes" id="UP001445076">
    <property type="component" value="Unassembled WGS sequence"/>
</dbReference>
<protein>
    <recommendedName>
        <fullName evidence="5">Lipocalin</fullName>
    </recommendedName>
</protein>
<feature type="signal peptide" evidence="2">
    <location>
        <begin position="1"/>
        <end position="18"/>
    </location>
</feature>
<evidence type="ECO:0000313" key="3">
    <source>
        <dbReference type="EMBL" id="KAK8725193.1"/>
    </source>
</evidence>
<feature type="compositionally biased region" description="Basic and acidic residues" evidence="1">
    <location>
        <begin position="26"/>
        <end position="38"/>
    </location>
</feature>
<gene>
    <name evidence="3" type="ORF">OTU49_010746</name>
</gene>
<comment type="caution">
    <text evidence="3">The sequence shown here is derived from an EMBL/GenBank/DDBJ whole genome shotgun (WGS) entry which is preliminary data.</text>
</comment>
<dbReference type="AlphaFoldDB" id="A0AAW0W6N3"/>
<keyword evidence="2" id="KW-0732">Signal</keyword>
<organism evidence="3 4">
    <name type="scientific">Cherax quadricarinatus</name>
    <name type="common">Australian red claw crayfish</name>
    <dbReference type="NCBI Taxonomy" id="27406"/>
    <lineage>
        <taxon>Eukaryota</taxon>
        <taxon>Metazoa</taxon>
        <taxon>Ecdysozoa</taxon>
        <taxon>Arthropoda</taxon>
        <taxon>Crustacea</taxon>
        <taxon>Multicrustacea</taxon>
        <taxon>Malacostraca</taxon>
        <taxon>Eumalacostraca</taxon>
        <taxon>Eucarida</taxon>
        <taxon>Decapoda</taxon>
        <taxon>Pleocyemata</taxon>
        <taxon>Astacidea</taxon>
        <taxon>Parastacoidea</taxon>
        <taxon>Parastacidae</taxon>
        <taxon>Cherax</taxon>
    </lineage>
</organism>
<evidence type="ECO:0000256" key="2">
    <source>
        <dbReference type="SAM" id="SignalP"/>
    </source>
</evidence>
<dbReference type="EMBL" id="JARKIK010000083">
    <property type="protein sequence ID" value="KAK8725193.1"/>
    <property type="molecule type" value="Genomic_DNA"/>
</dbReference>